<evidence type="ECO:0000256" key="11">
    <source>
        <dbReference type="HAMAP-Rule" id="MF_01469"/>
    </source>
</evidence>
<protein>
    <recommendedName>
        <fullName evidence="11 12">Ribonuclease M5</fullName>
        <ecNumber evidence="11 12">3.1.26.8</ecNumber>
    </recommendedName>
    <alternativeName>
        <fullName evidence="11">RNase M5</fullName>
    </alternativeName>
    <alternativeName>
        <fullName evidence="11">Ribosomal RNA terminal maturase M5</fullName>
    </alternativeName>
</protein>
<organism evidence="14 15">
    <name type="scientific">Croceifilum oryzae</name>
    <dbReference type="NCBI Taxonomy" id="1553429"/>
    <lineage>
        <taxon>Bacteria</taxon>
        <taxon>Bacillati</taxon>
        <taxon>Bacillota</taxon>
        <taxon>Bacilli</taxon>
        <taxon>Bacillales</taxon>
        <taxon>Thermoactinomycetaceae</taxon>
        <taxon>Croceifilum</taxon>
    </lineage>
</organism>
<evidence type="ECO:0000256" key="7">
    <source>
        <dbReference type="ARBA" id="ARBA00022759"/>
    </source>
</evidence>
<dbReference type="Pfam" id="PF01751">
    <property type="entry name" value="Toprim"/>
    <property type="match status" value="1"/>
</dbReference>
<feature type="domain" description="Toprim" evidence="13">
    <location>
        <begin position="7"/>
        <end position="97"/>
    </location>
</feature>
<dbReference type="PANTHER" id="PTHR39156">
    <property type="entry name" value="RIBONUCLEASE M5"/>
    <property type="match status" value="1"/>
</dbReference>
<evidence type="ECO:0000256" key="1">
    <source>
        <dbReference type="ARBA" id="ARBA00022490"/>
    </source>
</evidence>
<keyword evidence="9" id="KW-0460">Magnesium</keyword>
<dbReference type="PROSITE" id="PS50880">
    <property type="entry name" value="TOPRIM"/>
    <property type="match status" value="1"/>
</dbReference>
<evidence type="ECO:0000256" key="6">
    <source>
        <dbReference type="ARBA" id="ARBA00022730"/>
    </source>
</evidence>
<dbReference type="Proteomes" id="UP001238450">
    <property type="component" value="Unassembled WGS sequence"/>
</dbReference>
<keyword evidence="10 11" id="KW-0694">RNA-binding</keyword>
<evidence type="ECO:0000256" key="4">
    <source>
        <dbReference type="ARBA" id="ARBA00022722"/>
    </source>
</evidence>
<comment type="similarity">
    <text evidence="11">Belongs to the ribonuclease M5 family.</text>
</comment>
<dbReference type="GO" id="GO:0005737">
    <property type="term" value="C:cytoplasm"/>
    <property type="evidence" value="ECO:0007669"/>
    <property type="project" value="UniProtKB-SubCell"/>
</dbReference>
<keyword evidence="4 11" id="KW-0540">Nuclease</keyword>
<gene>
    <name evidence="11" type="primary">rnmV</name>
    <name evidence="14" type="ORF">J2Z48_002485</name>
</gene>
<name>A0AAJ1TG76_9BACL</name>
<comment type="catalytic activity">
    <reaction evidence="11">
        <text>Endonucleolytic cleavage of RNA, removing 21 and 42 nucleotides, respectively, from the 5'- and 3'-termini of a 5S-rRNA precursor.</text>
        <dbReference type="EC" id="3.1.26.8"/>
    </reaction>
</comment>
<evidence type="ECO:0000313" key="15">
    <source>
        <dbReference type="Proteomes" id="UP001238450"/>
    </source>
</evidence>
<dbReference type="Gene3D" id="3.40.1360.10">
    <property type="match status" value="1"/>
</dbReference>
<evidence type="ECO:0000256" key="8">
    <source>
        <dbReference type="ARBA" id="ARBA00022801"/>
    </source>
</evidence>
<keyword evidence="8 11" id="KW-0378">Hydrolase</keyword>
<dbReference type="SUPFAM" id="SSF110455">
    <property type="entry name" value="Toprim domain"/>
    <property type="match status" value="1"/>
</dbReference>
<dbReference type="EC" id="3.1.26.8" evidence="11 12"/>
<dbReference type="PANTHER" id="PTHR39156:SF1">
    <property type="entry name" value="RIBONUCLEASE M5"/>
    <property type="match status" value="1"/>
</dbReference>
<evidence type="ECO:0000256" key="9">
    <source>
        <dbReference type="ARBA" id="ARBA00022842"/>
    </source>
</evidence>
<evidence type="ECO:0000256" key="5">
    <source>
        <dbReference type="ARBA" id="ARBA00022723"/>
    </source>
</evidence>
<dbReference type="InterPro" id="IPR025156">
    <property type="entry name" value="RNase_M5_C"/>
</dbReference>
<dbReference type="GO" id="GO:0046872">
    <property type="term" value="F:metal ion binding"/>
    <property type="evidence" value="ECO:0007669"/>
    <property type="project" value="UniProtKB-KW"/>
</dbReference>
<dbReference type="GO" id="GO:0019843">
    <property type="term" value="F:rRNA binding"/>
    <property type="evidence" value="ECO:0007669"/>
    <property type="project" value="UniProtKB-KW"/>
</dbReference>
<keyword evidence="6 11" id="KW-0699">rRNA-binding</keyword>
<dbReference type="SMART" id="SM00493">
    <property type="entry name" value="TOPRIM"/>
    <property type="match status" value="1"/>
</dbReference>
<dbReference type="InterPro" id="IPR034141">
    <property type="entry name" value="TOPRIM_RNase_M5-like"/>
</dbReference>
<keyword evidence="7 11" id="KW-0255">Endonuclease</keyword>
<comment type="function">
    <text evidence="11">Required for correct processing of both the 5' and 3' ends of 5S rRNA precursor. Cleaves both sides of a double-stranded region yielding mature 5S rRNA in one step.</text>
</comment>
<keyword evidence="5" id="KW-0479">Metal-binding</keyword>
<evidence type="ECO:0000313" key="14">
    <source>
        <dbReference type="EMBL" id="MDQ0418295.1"/>
    </source>
</evidence>
<dbReference type="AlphaFoldDB" id="A0AAJ1TG76"/>
<evidence type="ECO:0000256" key="10">
    <source>
        <dbReference type="ARBA" id="ARBA00022884"/>
    </source>
</evidence>
<evidence type="ECO:0000259" key="13">
    <source>
        <dbReference type="PROSITE" id="PS50880"/>
    </source>
</evidence>
<keyword evidence="3 11" id="KW-0698">rRNA processing</keyword>
<comment type="subcellular location">
    <subcellularLocation>
        <location evidence="11">Cytoplasm</location>
    </subcellularLocation>
</comment>
<comment type="caution">
    <text evidence="14">The sequence shown here is derived from an EMBL/GenBank/DDBJ whole genome shotgun (WGS) entry which is preliminary data.</text>
</comment>
<proteinExistence type="inferred from homology"/>
<dbReference type="HAMAP" id="MF_01469">
    <property type="entry name" value="RNase_M5"/>
    <property type="match status" value="1"/>
</dbReference>
<dbReference type="FunFam" id="3.40.1360.10:FF:000006">
    <property type="entry name" value="Ribonuclease M5"/>
    <property type="match status" value="1"/>
</dbReference>
<keyword evidence="15" id="KW-1185">Reference proteome</keyword>
<dbReference type="InterPro" id="IPR006171">
    <property type="entry name" value="TOPRIM_dom"/>
</dbReference>
<dbReference type="Pfam" id="PF13331">
    <property type="entry name" value="DUF4093"/>
    <property type="match status" value="1"/>
</dbReference>
<dbReference type="GO" id="GO:0043822">
    <property type="term" value="F:ribonuclease M5 activity"/>
    <property type="evidence" value="ECO:0007669"/>
    <property type="project" value="UniProtKB-UniRule"/>
</dbReference>
<reference evidence="14 15" key="1">
    <citation type="submission" date="2023-07" db="EMBL/GenBank/DDBJ databases">
        <title>Genomic Encyclopedia of Type Strains, Phase IV (KMG-IV): sequencing the most valuable type-strain genomes for metagenomic binning, comparative biology and taxonomic classification.</title>
        <authorList>
            <person name="Goeker M."/>
        </authorList>
    </citation>
    <scope>NUCLEOTIDE SEQUENCE [LARGE SCALE GENOMIC DNA]</scope>
    <source>
        <strain evidence="14 15">DSM 46876</strain>
    </source>
</reference>
<dbReference type="EMBL" id="JAUSUV010000010">
    <property type="protein sequence ID" value="MDQ0418295.1"/>
    <property type="molecule type" value="Genomic_DNA"/>
</dbReference>
<keyword evidence="2 11" id="KW-0690">Ribosome biogenesis</keyword>
<dbReference type="CDD" id="cd01027">
    <property type="entry name" value="TOPRIM_RNase_M5_like"/>
    <property type="match status" value="1"/>
</dbReference>
<accession>A0AAJ1TG76</accession>
<dbReference type="NCBIfam" id="TIGR00334">
    <property type="entry name" value="5S_RNA_mat_M5"/>
    <property type="match status" value="1"/>
</dbReference>
<dbReference type="GO" id="GO:0006364">
    <property type="term" value="P:rRNA processing"/>
    <property type="evidence" value="ECO:0007669"/>
    <property type="project" value="UniProtKB-UniRule"/>
</dbReference>
<dbReference type="InterPro" id="IPR004466">
    <property type="entry name" value="RNase_M5"/>
</dbReference>
<evidence type="ECO:0000256" key="12">
    <source>
        <dbReference type="NCBIfam" id="TIGR00334"/>
    </source>
</evidence>
<evidence type="ECO:0000256" key="2">
    <source>
        <dbReference type="ARBA" id="ARBA00022517"/>
    </source>
</evidence>
<evidence type="ECO:0000256" key="3">
    <source>
        <dbReference type="ARBA" id="ARBA00022552"/>
    </source>
</evidence>
<sequence>MSEVQIHEMIVVEGRNDTVTIKRAVKADTIETRGSAIGKEVIDQVRRAQSKRGVIIFTDPDYAGERIRRVISQEVPGVKHAFLPQDKARGRKKIGIEHAKCEDIREALLHVRSDIGYEQVESISWEDYIDMGFTGFPDSGYLRQKVADRLGIGFANAKNFYQRLHALQVSKEELISTWLQVREELEDVT</sequence>
<keyword evidence="1 11" id="KW-0963">Cytoplasm</keyword>